<evidence type="ECO:0000256" key="1">
    <source>
        <dbReference type="SAM" id="SignalP"/>
    </source>
</evidence>
<organism evidence="3 4">
    <name type="scientific">Denitromonas iodatirespirans</name>
    <dbReference type="NCBI Taxonomy" id="2795389"/>
    <lineage>
        <taxon>Bacteria</taxon>
        <taxon>Pseudomonadati</taxon>
        <taxon>Pseudomonadota</taxon>
        <taxon>Betaproteobacteria</taxon>
        <taxon>Rhodocyclales</taxon>
        <taxon>Zoogloeaceae</taxon>
        <taxon>Denitromonas</taxon>
    </lineage>
</organism>
<dbReference type="InterPro" id="IPR052738">
    <property type="entry name" value="ABC-Tungstate_binding"/>
</dbReference>
<dbReference type="InterPro" id="IPR024370">
    <property type="entry name" value="PBP_domain"/>
</dbReference>
<feature type="signal peptide" evidence="1">
    <location>
        <begin position="1"/>
        <end position="24"/>
    </location>
</feature>
<keyword evidence="4" id="KW-1185">Reference proteome</keyword>
<dbReference type="PANTHER" id="PTHR37945:SF1">
    <property type="entry name" value="EXTRACELLULAR TUNGSTATE BINDING PROTEIN"/>
    <property type="match status" value="1"/>
</dbReference>
<feature type="domain" description="PBP" evidence="2">
    <location>
        <begin position="29"/>
        <end position="248"/>
    </location>
</feature>
<dbReference type="EMBL" id="JAEKFT010000007">
    <property type="protein sequence ID" value="MBT0961167.1"/>
    <property type="molecule type" value="Genomic_DNA"/>
</dbReference>
<name>A0A944D9H4_DENI1</name>
<dbReference type="PANTHER" id="PTHR37945">
    <property type="entry name" value="EXTRACELLULAR TUNGSTATE BINDING PROTEIN"/>
    <property type="match status" value="1"/>
</dbReference>
<dbReference type="Gene3D" id="3.40.190.10">
    <property type="entry name" value="Periplasmic binding protein-like II"/>
    <property type="match status" value="2"/>
</dbReference>
<comment type="caution">
    <text evidence="3">The sequence shown here is derived from an EMBL/GenBank/DDBJ whole genome shotgun (WGS) entry which is preliminary data.</text>
</comment>
<dbReference type="Proteomes" id="UP000694660">
    <property type="component" value="Unassembled WGS sequence"/>
</dbReference>
<keyword evidence="1" id="KW-0732">Signal</keyword>
<evidence type="ECO:0000313" key="3">
    <source>
        <dbReference type="EMBL" id="MBT0961167.1"/>
    </source>
</evidence>
<dbReference type="Pfam" id="PF12849">
    <property type="entry name" value="PBP_like_2"/>
    <property type="match status" value="1"/>
</dbReference>
<gene>
    <name evidence="3" type="ORF">I8J34_08265</name>
</gene>
<dbReference type="RefSeq" id="WP_214360926.1">
    <property type="nucleotide sequence ID" value="NZ_JAEKFT010000007.1"/>
</dbReference>
<evidence type="ECO:0000313" key="4">
    <source>
        <dbReference type="Proteomes" id="UP000694660"/>
    </source>
</evidence>
<feature type="chain" id="PRO_5036968224" evidence="1">
    <location>
        <begin position="25"/>
        <end position="271"/>
    </location>
</feature>
<dbReference type="SUPFAM" id="SSF53850">
    <property type="entry name" value="Periplasmic binding protein-like II"/>
    <property type="match status" value="1"/>
</dbReference>
<sequence length="271" mass="28651">MASGVLKRLIPALALSAAALTVQAGESITLASTTSTENSGLFGYILPIFEKASGIQVNVVALGTGQALDVGKRGDADALLVHDRAKEESFVAEGYGAYRKDVMYNDFVIVGPAADPAGVAGAKTADEAFAKIADSGSTFASRADRSGTHAAELRFWKAVGKDPEGKPWYKASGSGMGATLNMAAGVGAYTLSDRGSWANFKNRQDLKILFQGDPQLYNPYGVILINPAKHPHVKKAAAERFIDWITSDAGHQAIADFKLNGEQLFFPLKAK</sequence>
<proteinExistence type="predicted"/>
<protein>
    <submittedName>
        <fullName evidence="3">Extracellular solute-binding protein</fullName>
    </submittedName>
</protein>
<dbReference type="AlphaFoldDB" id="A0A944D9H4"/>
<evidence type="ECO:0000259" key="2">
    <source>
        <dbReference type="Pfam" id="PF12849"/>
    </source>
</evidence>
<reference evidence="4" key="1">
    <citation type="journal article" date="2022" name="ISME J.">
        <title>Genetic and phylogenetic analysis of dissimilatory iodate-reducing bacteria identifies potential niches across the world's oceans.</title>
        <authorList>
            <person name="Reyes-Umana V."/>
            <person name="Henning Z."/>
            <person name="Lee K."/>
            <person name="Barnum T.P."/>
            <person name="Coates J.D."/>
        </authorList>
    </citation>
    <scope>NUCLEOTIDE SEQUENCE [LARGE SCALE GENOMIC DNA]</scope>
    <source>
        <strain evidence="4">IR12</strain>
    </source>
</reference>
<accession>A0A944D9H4</accession>